<dbReference type="Proteomes" id="UP000265520">
    <property type="component" value="Unassembled WGS sequence"/>
</dbReference>
<organism evidence="1 2">
    <name type="scientific">Trifolium medium</name>
    <dbReference type="NCBI Taxonomy" id="97028"/>
    <lineage>
        <taxon>Eukaryota</taxon>
        <taxon>Viridiplantae</taxon>
        <taxon>Streptophyta</taxon>
        <taxon>Embryophyta</taxon>
        <taxon>Tracheophyta</taxon>
        <taxon>Spermatophyta</taxon>
        <taxon>Magnoliopsida</taxon>
        <taxon>eudicotyledons</taxon>
        <taxon>Gunneridae</taxon>
        <taxon>Pentapetalae</taxon>
        <taxon>rosids</taxon>
        <taxon>fabids</taxon>
        <taxon>Fabales</taxon>
        <taxon>Fabaceae</taxon>
        <taxon>Papilionoideae</taxon>
        <taxon>50 kb inversion clade</taxon>
        <taxon>NPAAA clade</taxon>
        <taxon>Hologalegina</taxon>
        <taxon>IRL clade</taxon>
        <taxon>Trifolieae</taxon>
        <taxon>Trifolium</taxon>
    </lineage>
</organism>
<dbReference type="EMBL" id="LXQA010060208">
    <property type="protein sequence ID" value="MCI05935.1"/>
    <property type="molecule type" value="Genomic_DNA"/>
</dbReference>
<comment type="caution">
    <text evidence="1">The sequence shown here is derived from an EMBL/GenBank/DDBJ whole genome shotgun (WGS) entry which is preliminary data.</text>
</comment>
<proteinExistence type="predicted"/>
<dbReference type="AlphaFoldDB" id="A0A392P528"/>
<protein>
    <submittedName>
        <fullName evidence="1">Uncharacterized protein</fullName>
    </submittedName>
</protein>
<accession>A0A392P528</accession>
<feature type="non-terminal residue" evidence="1">
    <location>
        <position position="77"/>
    </location>
</feature>
<reference evidence="1 2" key="1">
    <citation type="journal article" date="2018" name="Front. Plant Sci.">
        <title>Red Clover (Trifolium pratense) and Zigzag Clover (T. medium) - A Picture of Genomic Similarities and Differences.</title>
        <authorList>
            <person name="Dluhosova J."/>
            <person name="Istvanek J."/>
            <person name="Nedelnik J."/>
            <person name="Repkova J."/>
        </authorList>
    </citation>
    <scope>NUCLEOTIDE SEQUENCE [LARGE SCALE GENOMIC DNA]</scope>
    <source>
        <strain evidence="2">cv. 10/8</strain>
        <tissue evidence="1">Leaf</tissue>
    </source>
</reference>
<evidence type="ECO:0000313" key="1">
    <source>
        <dbReference type="EMBL" id="MCI05935.1"/>
    </source>
</evidence>
<evidence type="ECO:0000313" key="2">
    <source>
        <dbReference type="Proteomes" id="UP000265520"/>
    </source>
</evidence>
<sequence>MPSGDGVVVEITEVFHGCLWSDLLVLRQKENKCRWINAPQNEGPTMKAILEVPLFASGHEDKLVWDDDKNGCYSVKF</sequence>
<name>A0A392P528_9FABA</name>
<keyword evidence="2" id="KW-1185">Reference proteome</keyword>